<feature type="non-terminal residue" evidence="1">
    <location>
        <position position="57"/>
    </location>
</feature>
<sequence>MVTVFTFCLPETMHRHDSTDPSSGYSYKALETASQVANEENISTSKKSILRNWPLMS</sequence>
<dbReference type="OrthoDB" id="10262656at2759"/>
<dbReference type="Proteomes" id="UP001152484">
    <property type="component" value="Unassembled WGS sequence"/>
</dbReference>
<reference evidence="1" key="1">
    <citation type="submission" date="2022-07" db="EMBL/GenBank/DDBJ databases">
        <authorList>
            <person name="Macas J."/>
            <person name="Novak P."/>
            <person name="Neumann P."/>
        </authorList>
    </citation>
    <scope>NUCLEOTIDE SEQUENCE</scope>
</reference>
<organism evidence="1 2">
    <name type="scientific">Cuscuta europaea</name>
    <name type="common">European dodder</name>
    <dbReference type="NCBI Taxonomy" id="41803"/>
    <lineage>
        <taxon>Eukaryota</taxon>
        <taxon>Viridiplantae</taxon>
        <taxon>Streptophyta</taxon>
        <taxon>Embryophyta</taxon>
        <taxon>Tracheophyta</taxon>
        <taxon>Spermatophyta</taxon>
        <taxon>Magnoliopsida</taxon>
        <taxon>eudicotyledons</taxon>
        <taxon>Gunneridae</taxon>
        <taxon>Pentapetalae</taxon>
        <taxon>asterids</taxon>
        <taxon>lamiids</taxon>
        <taxon>Solanales</taxon>
        <taxon>Convolvulaceae</taxon>
        <taxon>Cuscuteae</taxon>
        <taxon>Cuscuta</taxon>
        <taxon>Cuscuta subgen. Cuscuta</taxon>
    </lineage>
</organism>
<comment type="caution">
    <text evidence="1">The sequence shown here is derived from an EMBL/GenBank/DDBJ whole genome shotgun (WGS) entry which is preliminary data.</text>
</comment>
<gene>
    <name evidence="1" type="ORF">CEURO_LOCUS9847</name>
</gene>
<proteinExistence type="predicted"/>
<name>A0A9P0Z5D8_CUSEU</name>
<dbReference type="AlphaFoldDB" id="A0A9P0Z5D8"/>
<evidence type="ECO:0000313" key="1">
    <source>
        <dbReference type="EMBL" id="CAH9086944.1"/>
    </source>
</evidence>
<dbReference type="EMBL" id="CAMAPE010000019">
    <property type="protein sequence ID" value="CAH9086944.1"/>
    <property type="molecule type" value="Genomic_DNA"/>
</dbReference>
<protein>
    <submittedName>
        <fullName evidence="1">Uncharacterized protein</fullName>
    </submittedName>
</protein>
<keyword evidence="2" id="KW-1185">Reference proteome</keyword>
<accession>A0A9P0Z5D8</accession>
<evidence type="ECO:0000313" key="2">
    <source>
        <dbReference type="Proteomes" id="UP001152484"/>
    </source>
</evidence>